<dbReference type="CDD" id="cd11304">
    <property type="entry name" value="Cadherin_repeat"/>
    <property type="match status" value="3"/>
</dbReference>
<keyword evidence="10" id="KW-1185">Reference proteome</keyword>
<comment type="subcellular location">
    <subcellularLocation>
        <location evidence="1">Membrane</location>
    </subcellularLocation>
</comment>
<evidence type="ECO:0000256" key="2">
    <source>
        <dbReference type="ARBA" id="ARBA00022656"/>
    </source>
</evidence>
<dbReference type="Gene3D" id="2.150.10.10">
    <property type="entry name" value="Serralysin-like metalloprotease, C-terminal"/>
    <property type="match status" value="1"/>
</dbReference>
<dbReference type="PRINTS" id="PR01488">
    <property type="entry name" value="RTXTOXINA"/>
</dbReference>
<dbReference type="InterPro" id="IPR002126">
    <property type="entry name" value="Cadherin-like_dom"/>
</dbReference>
<evidence type="ECO:0000313" key="9">
    <source>
        <dbReference type="EMBL" id="QDU31082.1"/>
    </source>
</evidence>
<dbReference type="EMBL" id="CP036274">
    <property type="protein sequence ID" value="QDU31082.1"/>
    <property type="molecule type" value="Genomic_DNA"/>
</dbReference>
<dbReference type="InterPro" id="IPR029062">
    <property type="entry name" value="Class_I_gatase-like"/>
</dbReference>
<dbReference type="PROSITE" id="PS50268">
    <property type="entry name" value="CADHERIN_2"/>
    <property type="match status" value="3"/>
</dbReference>
<gene>
    <name evidence="9" type="primary">hlyA_13</name>
    <name evidence="9" type="ORF">ETAA8_62350</name>
</gene>
<dbReference type="PROSITE" id="PS00330">
    <property type="entry name" value="HEMOLYSIN_CALCIUM"/>
    <property type="match status" value="1"/>
</dbReference>
<dbReference type="SUPFAM" id="SSF49313">
    <property type="entry name" value="Cadherin-like"/>
    <property type="match status" value="3"/>
</dbReference>
<dbReference type="InterPro" id="IPR015919">
    <property type="entry name" value="Cadherin-like_sf"/>
</dbReference>
<dbReference type="Proteomes" id="UP000315017">
    <property type="component" value="Chromosome"/>
</dbReference>
<evidence type="ECO:0000256" key="3">
    <source>
        <dbReference type="ARBA" id="ARBA00022692"/>
    </source>
</evidence>
<reference evidence="9 10" key="1">
    <citation type="submission" date="2019-02" db="EMBL/GenBank/DDBJ databases">
        <title>Deep-cultivation of Planctomycetes and their phenomic and genomic characterization uncovers novel biology.</title>
        <authorList>
            <person name="Wiegand S."/>
            <person name="Jogler M."/>
            <person name="Boedeker C."/>
            <person name="Pinto D."/>
            <person name="Vollmers J."/>
            <person name="Rivas-Marin E."/>
            <person name="Kohn T."/>
            <person name="Peeters S.H."/>
            <person name="Heuer A."/>
            <person name="Rast P."/>
            <person name="Oberbeckmann S."/>
            <person name="Bunk B."/>
            <person name="Jeske O."/>
            <person name="Meyerdierks A."/>
            <person name="Storesund J.E."/>
            <person name="Kallscheuer N."/>
            <person name="Luecker S."/>
            <person name="Lage O.M."/>
            <person name="Pohl T."/>
            <person name="Merkel B.J."/>
            <person name="Hornburger P."/>
            <person name="Mueller R.-W."/>
            <person name="Bruemmer F."/>
            <person name="Labrenz M."/>
            <person name="Spormann A.M."/>
            <person name="Op den Camp H."/>
            <person name="Overmann J."/>
            <person name="Amann R."/>
            <person name="Jetten M.S.M."/>
            <person name="Mascher T."/>
            <person name="Medema M.H."/>
            <person name="Devos D.P."/>
            <person name="Kaster A.-K."/>
            <person name="Ovreas L."/>
            <person name="Rohde M."/>
            <person name="Galperin M.Y."/>
            <person name="Jogler C."/>
        </authorList>
    </citation>
    <scope>NUCLEOTIDE SEQUENCE [LARGE SCALE GENOMIC DNA]</scope>
    <source>
        <strain evidence="9 10">ETA_A8</strain>
    </source>
</reference>
<dbReference type="PANTHER" id="PTHR24026:SF126">
    <property type="entry name" value="PROTOCADHERIN FAT 4"/>
    <property type="match status" value="1"/>
</dbReference>
<dbReference type="PRINTS" id="PR00205">
    <property type="entry name" value="CADHERIN"/>
</dbReference>
<dbReference type="SUPFAM" id="SSF52317">
    <property type="entry name" value="Class I glutamine amidotransferase-like"/>
    <property type="match status" value="1"/>
</dbReference>
<evidence type="ECO:0000259" key="8">
    <source>
        <dbReference type="PROSITE" id="PS50268"/>
    </source>
</evidence>
<keyword evidence="2" id="KW-0800">Toxin</keyword>
<dbReference type="GO" id="GO:0005886">
    <property type="term" value="C:plasma membrane"/>
    <property type="evidence" value="ECO:0007669"/>
    <property type="project" value="UniProtKB-SubCell"/>
</dbReference>
<dbReference type="GO" id="GO:0007156">
    <property type="term" value="P:homophilic cell adhesion via plasma membrane adhesion molecules"/>
    <property type="evidence" value="ECO:0007669"/>
    <property type="project" value="InterPro"/>
</dbReference>
<protein>
    <submittedName>
        <fullName evidence="9">Hemolysin, chromosomal</fullName>
    </submittedName>
</protein>
<dbReference type="RefSeq" id="WP_145097624.1">
    <property type="nucleotide sequence ID" value="NZ_CP036274.1"/>
</dbReference>
<dbReference type="PANTHER" id="PTHR24026">
    <property type="entry name" value="FAT ATYPICAL CADHERIN-RELATED"/>
    <property type="match status" value="1"/>
</dbReference>
<sequence>MKNSSRRPTRTPQRRRSFFETLERREVFAAGDVLPVLMVIADQRDFFYQEYGDTRQSLLEAGLTTRVAATTTSPSTPHANSGQTGSGIVTPDLRLADVNSQDYSAIVFIGGWGSSMYQYAFTGIYSDGLYRGDATTKETVNRLINEFTDQDKYVAAVCHATTVLAWARVDGVSPIAGKTVMTPQGGVTNGGGPPVFYNGQFYSYYQYRQSTQMETNGGLTRPHASVGNPNTTADDVWVDGKIITAEDNFSARLFGQVIAQRLIAESEPPAPVNVAPTINAAVFNLDENTAAGSAVGQVIASDANVGQSLSYSIVSGNLAGGFAINSATGQVTVANAAPLDYEATPTFNLTVRAMDNGAPSLFADAVVTINLRDIVEVLPNRAPQFSAQSFSLAENPALGTTAGVVVATDPDVGQTLSYAIVSGNTNAVFAIDSVTGHLNVVFPAGIDYETNASFQLTIRATDNGDPALSTDAVVTVNVLNENEQPTTANGNFVLPENSAAGTVVGQVSGSDVDAGQTLAYSIVSGNTSGAFAINAATGQIVVANVGALDFETTPAFNLVVRVTDNGTPARFAEANVSIQLTNVVEAPVGPVYQAGPNVIVQGTDAGEYIYVWTNASGQVMTWLAGVNRGPFTLGAGGRVIVYAGGGNDWVYATDSAAPVTIYGQAGQDNIVGGRADDILDGGDGFNRLIGGPGNDILLGGPVNDILEGREGDDVLVGGDGDDRLIGFTGNDVLIGGEGRDVLDAGEGDDLLIGGATSYDAQTLALQSILAEWTSGNSLANRSLNLLNGVNGVRLELGQTIFDDQEQDCLPSGNGADWLFLQFGDYNCQYSANDLVTQ</sequence>
<dbReference type="Pfam" id="PF00353">
    <property type="entry name" value="HemolysinCabind"/>
    <property type="match status" value="3"/>
</dbReference>
<evidence type="ECO:0000256" key="7">
    <source>
        <dbReference type="ARBA" id="ARBA00023136"/>
    </source>
</evidence>
<evidence type="ECO:0000256" key="4">
    <source>
        <dbReference type="ARBA" id="ARBA00022737"/>
    </source>
</evidence>
<dbReference type="Gene3D" id="3.40.50.880">
    <property type="match status" value="1"/>
</dbReference>
<dbReference type="GO" id="GO:0090729">
    <property type="term" value="F:toxin activity"/>
    <property type="evidence" value="ECO:0007669"/>
    <property type="project" value="UniProtKB-KW"/>
</dbReference>
<dbReference type="KEGG" id="aagg:ETAA8_62350"/>
<dbReference type="Pfam" id="PF00028">
    <property type="entry name" value="Cadherin"/>
    <property type="match status" value="3"/>
</dbReference>
<dbReference type="InterPro" id="IPR001343">
    <property type="entry name" value="Hemolysn_Ca-bd"/>
</dbReference>
<keyword evidence="3" id="KW-0812">Transmembrane</keyword>
<evidence type="ECO:0000313" key="10">
    <source>
        <dbReference type="Proteomes" id="UP000315017"/>
    </source>
</evidence>
<feature type="domain" description="Cadherin" evidence="8">
    <location>
        <begin position="277"/>
        <end position="385"/>
    </location>
</feature>
<dbReference type="AlphaFoldDB" id="A0A517YLH3"/>
<feature type="domain" description="Cadherin" evidence="8">
    <location>
        <begin position="486"/>
        <end position="592"/>
    </location>
</feature>
<name>A0A517YLH3_9BACT</name>
<dbReference type="SUPFAM" id="SSF51120">
    <property type="entry name" value="beta-Roll"/>
    <property type="match status" value="1"/>
</dbReference>
<evidence type="ECO:0000256" key="5">
    <source>
        <dbReference type="ARBA" id="ARBA00022989"/>
    </source>
</evidence>
<dbReference type="InterPro" id="IPR003995">
    <property type="entry name" value="RTX_toxin_determinant-A"/>
</dbReference>
<dbReference type="InterPro" id="IPR011049">
    <property type="entry name" value="Serralysin-like_metalloprot_C"/>
</dbReference>
<dbReference type="OrthoDB" id="9792664at2"/>
<keyword evidence="6" id="KW-0843">Virulence</keyword>
<keyword evidence="5" id="KW-1133">Transmembrane helix</keyword>
<organism evidence="9 10">
    <name type="scientific">Anatilimnocola aggregata</name>
    <dbReference type="NCBI Taxonomy" id="2528021"/>
    <lineage>
        <taxon>Bacteria</taxon>
        <taxon>Pseudomonadati</taxon>
        <taxon>Planctomycetota</taxon>
        <taxon>Planctomycetia</taxon>
        <taxon>Pirellulales</taxon>
        <taxon>Pirellulaceae</taxon>
        <taxon>Anatilimnocola</taxon>
    </lineage>
</organism>
<proteinExistence type="predicted"/>
<dbReference type="InterPro" id="IPR018511">
    <property type="entry name" value="Hemolysin-typ_Ca-bd_CS"/>
</dbReference>
<evidence type="ECO:0000256" key="6">
    <source>
        <dbReference type="ARBA" id="ARBA00023026"/>
    </source>
</evidence>
<accession>A0A517YLH3</accession>
<dbReference type="GO" id="GO:0005509">
    <property type="term" value="F:calcium ion binding"/>
    <property type="evidence" value="ECO:0007669"/>
    <property type="project" value="InterPro"/>
</dbReference>
<dbReference type="PRINTS" id="PR00313">
    <property type="entry name" value="CABNDNGRPT"/>
</dbReference>
<keyword evidence="4" id="KW-0677">Repeat</keyword>
<feature type="domain" description="Cadherin" evidence="8">
    <location>
        <begin position="384"/>
        <end position="487"/>
    </location>
</feature>
<evidence type="ECO:0000256" key="1">
    <source>
        <dbReference type="ARBA" id="ARBA00004370"/>
    </source>
</evidence>
<dbReference type="SMART" id="SM00112">
    <property type="entry name" value="CA"/>
    <property type="match status" value="3"/>
</dbReference>
<dbReference type="Gene3D" id="2.60.40.60">
    <property type="entry name" value="Cadherins"/>
    <property type="match status" value="3"/>
</dbReference>
<keyword evidence="7" id="KW-0472">Membrane</keyword>
<dbReference type="GO" id="GO:0005576">
    <property type="term" value="C:extracellular region"/>
    <property type="evidence" value="ECO:0007669"/>
    <property type="project" value="InterPro"/>
</dbReference>